<dbReference type="Proteomes" id="UP000287188">
    <property type="component" value="Unassembled WGS sequence"/>
</dbReference>
<sequence length="192" mass="21731">MLMAEQPIKTMFYTALWRQLGAATDMLENALLACPASLWRERLWSASPPAGFPPQFAEFWYVTFHTLVFFDLHVSGVPEEEFAPPAPFAQGELDSVEALPERPYTREELHAYLVATRQKCHTRLLQLSDEQESQAVSYPWSGGQLISYLELQLYTLRHVQEHAAQLSLFLGQHGVPGEALDWVPQAGEERGS</sequence>
<dbReference type="EMBL" id="BIFS01000001">
    <property type="protein sequence ID" value="GCE21131.1"/>
    <property type="molecule type" value="Genomic_DNA"/>
</dbReference>
<reference evidence="2" key="1">
    <citation type="submission" date="2018-12" db="EMBL/GenBank/DDBJ databases">
        <title>Tengunoibacter tsumagoiensis gen. nov., sp. nov., Dictyobacter kobayashii sp. nov., D. alpinus sp. nov., and D. joshuensis sp. nov. and description of Dictyobacteraceae fam. nov. within the order Ktedonobacterales isolated from Tengu-no-mugimeshi.</title>
        <authorList>
            <person name="Wang C.M."/>
            <person name="Zheng Y."/>
            <person name="Sakai Y."/>
            <person name="Toyoda A."/>
            <person name="Minakuchi Y."/>
            <person name="Abe K."/>
            <person name="Yokota A."/>
            <person name="Yabe S."/>
        </authorList>
    </citation>
    <scope>NUCLEOTIDE SEQUENCE [LARGE SCALE GENOMIC DNA]</scope>
    <source>
        <strain evidence="2">Uno11</strain>
    </source>
</reference>
<evidence type="ECO:0000313" key="1">
    <source>
        <dbReference type="EMBL" id="GCE21131.1"/>
    </source>
</evidence>
<dbReference type="SUPFAM" id="SSF109854">
    <property type="entry name" value="DinB/YfiT-like putative metalloenzymes"/>
    <property type="match status" value="1"/>
</dbReference>
<dbReference type="InterPro" id="IPR034660">
    <property type="entry name" value="DinB/YfiT-like"/>
</dbReference>
<evidence type="ECO:0000313" key="2">
    <source>
        <dbReference type="Proteomes" id="UP000287188"/>
    </source>
</evidence>
<dbReference type="AlphaFoldDB" id="A0A402APM2"/>
<organism evidence="1 2">
    <name type="scientific">Dictyobacter kobayashii</name>
    <dbReference type="NCBI Taxonomy" id="2014872"/>
    <lineage>
        <taxon>Bacteria</taxon>
        <taxon>Bacillati</taxon>
        <taxon>Chloroflexota</taxon>
        <taxon>Ktedonobacteria</taxon>
        <taxon>Ktedonobacterales</taxon>
        <taxon>Dictyobacteraceae</taxon>
        <taxon>Dictyobacter</taxon>
    </lineage>
</organism>
<comment type="caution">
    <text evidence="1">The sequence shown here is derived from an EMBL/GenBank/DDBJ whole genome shotgun (WGS) entry which is preliminary data.</text>
</comment>
<protein>
    <submittedName>
        <fullName evidence="1">Uncharacterized protein</fullName>
    </submittedName>
</protein>
<name>A0A402APM2_9CHLR</name>
<proteinExistence type="predicted"/>
<dbReference type="Gene3D" id="1.20.120.450">
    <property type="entry name" value="dinb family like domain"/>
    <property type="match status" value="1"/>
</dbReference>
<gene>
    <name evidence="1" type="ORF">KDK_49310</name>
</gene>
<keyword evidence="2" id="KW-1185">Reference proteome</keyword>
<accession>A0A402APM2</accession>